<dbReference type="InterPro" id="IPR003717">
    <property type="entry name" value="RecO"/>
</dbReference>
<dbReference type="InterPro" id="IPR037278">
    <property type="entry name" value="ARFGAP/RecO"/>
</dbReference>
<keyword evidence="10" id="KW-1185">Reference proteome</keyword>
<keyword evidence="3 7" id="KW-0227">DNA damage</keyword>
<dbReference type="SUPFAM" id="SSF57863">
    <property type="entry name" value="ArfGap/RecO-like zinc finger"/>
    <property type="match status" value="1"/>
</dbReference>
<evidence type="ECO:0000256" key="6">
    <source>
        <dbReference type="ARBA" id="ARBA00033409"/>
    </source>
</evidence>
<comment type="similarity">
    <text evidence="1 7">Belongs to the RecO family.</text>
</comment>
<evidence type="ECO:0000256" key="3">
    <source>
        <dbReference type="ARBA" id="ARBA00022763"/>
    </source>
</evidence>
<dbReference type="Proteomes" id="UP000054099">
    <property type="component" value="Unassembled WGS sequence"/>
</dbReference>
<dbReference type="Pfam" id="PF02565">
    <property type="entry name" value="RecO_C"/>
    <property type="match status" value="1"/>
</dbReference>
<dbReference type="PANTHER" id="PTHR33991:SF1">
    <property type="entry name" value="DNA REPAIR PROTEIN RECO"/>
    <property type="match status" value="1"/>
</dbReference>
<feature type="domain" description="DNA replication/recombination mediator RecO N-terminal" evidence="8">
    <location>
        <begin position="1"/>
        <end position="78"/>
    </location>
</feature>
<comment type="function">
    <text evidence="7">Involved in DNA repair and RecF pathway recombination.</text>
</comment>
<comment type="caution">
    <text evidence="9">The sequence shown here is derived from an EMBL/GenBank/DDBJ whole genome shotgun (WGS) entry which is preliminary data.</text>
</comment>
<evidence type="ECO:0000256" key="2">
    <source>
        <dbReference type="ARBA" id="ARBA00021310"/>
    </source>
</evidence>
<accession>A0A0V8JFE3</accession>
<gene>
    <name evidence="7" type="primary">recO</name>
    <name evidence="9" type="ORF">AS030_10000</name>
</gene>
<dbReference type="InterPro" id="IPR042242">
    <property type="entry name" value="RecO_C"/>
</dbReference>
<keyword evidence="4 7" id="KW-0233">DNA recombination</keyword>
<proteinExistence type="inferred from homology"/>
<evidence type="ECO:0000259" key="8">
    <source>
        <dbReference type="Pfam" id="PF11967"/>
    </source>
</evidence>
<protein>
    <recommendedName>
        <fullName evidence="2 7">DNA repair protein RecO</fullName>
    </recommendedName>
    <alternativeName>
        <fullName evidence="6 7">Recombination protein O</fullName>
    </alternativeName>
</protein>
<dbReference type="Gene3D" id="2.40.50.140">
    <property type="entry name" value="Nucleic acid-binding proteins"/>
    <property type="match status" value="1"/>
</dbReference>
<evidence type="ECO:0000256" key="7">
    <source>
        <dbReference type="HAMAP-Rule" id="MF_00201"/>
    </source>
</evidence>
<dbReference type="GO" id="GO:0043590">
    <property type="term" value="C:bacterial nucleoid"/>
    <property type="evidence" value="ECO:0007669"/>
    <property type="project" value="TreeGrafter"/>
</dbReference>
<dbReference type="EMBL" id="LNQN01000001">
    <property type="protein sequence ID" value="KSU85799.1"/>
    <property type="molecule type" value="Genomic_DNA"/>
</dbReference>
<evidence type="ECO:0000313" key="10">
    <source>
        <dbReference type="Proteomes" id="UP000054099"/>
    </source>
</evidence>
<dbReference type="RefSeq" id="WP_061971157.1">
    <property type="nucleotide sequence ID" value="NZ_FMAV01000001.1"/>
</dbReference>
<dbReference type="PANTHER" id="PTHR33991">
    <property type="entry name" value="DNA REPAIR PROTEIN RECO"/>
    <property type="match status" value="1"/>
</dbReference>
<organism evidence="9 10">
    <name type="scientific">Fictibacillus enclensis</name>
    <dbReference type="NCBI Taxonomy" id="1017270"/>
    <lineage>
        <taxon>Bacteria</taxon>
        <taxon>Bacillati</taxon>
        <taxon>Bacillota</taxon>
        <taxon>Bacilli</taxon>
        <taxon>Bacillales</taxon>
        <taxon>Fictibacillaceae</taxon>
        <taxon>Fictibacillus</taxon>
    </lineage>
</organism>
<dbReference type="OrthoDB" id="9797083at2"/>
<dbReference type="SUPFAM" id="SSF50249">
    <property type="entry name" value="Nucleic acid-binding proteins"/>
    <property type="match status" value="1"/>
</dbReference>
<dbReference type="GO" id="GO:0006310">
    <property type="term" value="P:DNA recombination"/>
    <property type="evidence" value="ECO:0007669"/>
    <property type="project" value="UniProtKB-UniRule"/>
</dbReference>
<dbReference type="Pfam" id="PF11967">
    <property type="entry name" value="RecO_N"/>
    <property type="match status" value="1"/>
</dbReference>
<evidence type="ECO:0000256" key="1">
    <source>
        <dbReference type="ARBA" id="ARBA00007452"/>
    </source>
</evidence>
<dbReference type="Gene3D" id="1.20.1440.120">
    <property type="entry name" value="Recombination protein O, C-terminal domain"/>
    <property type="match status" value="1"/>
</dbReference>
<dbReference type="AlphaFoldDB" id="A0A0V8JFE3"/>
<evidence type="ECO:0000256" key="4">
    <source>
        <dbReference type="ARBA" id="ARBA00023172"/>
    </source>
</evidence>
<reference evidence="9 10" key="1">
    <citation type="journal article" date="2014" name="Antonie Van Leeuwenhoek">
        <title>Fictibacillus enclensis sp. nov., isolated from marine sediment.</title>
        <authorList>
            <person name="Dastager S.G."/>
            <person name="Mawlankar R."/>
            <person name="Srinivasan K."/>
            <person name="Tang S.K."/>
            <person name="Lee J.C."/>
            <person name="Ramana V.V."/>
            <person name="Shouche Y.S."/>
        </authorList>
    </citation>
    <scope>NUCLEOTIDE SEQUENCE [LARGE SCALE GENOMIC DNA]</scope>
    <source>
        <strain evidence="9 10">NIO-1003</strain>
    </source>
</reference>
<keyword evidence="5 7" id="KW-0234">DNA repair</keyword>
<evidence type="ECO:0000313" key="9">
    <source>
        <dbReference type="EMBL" id="KSU85799.1"/>
    </source>
</evidence>
<sequence>MLQKVEGIVIRKVDYGETNVILTLFTREKGKIGVMARGAKKPKSRLSSVAQLFTYGHFVYQQGRGLGTLNQGEIIDSFRGIKEDLFKTAYCAYMIEFLDKVTEEQNPQPYLFEHLWQSLHQLDEGADPEVITFIFEMKMLRQAGIGPQVDHCANCGRTEGEFSFSIREGGLLCERCSHLDPNRIPLSQPAARLLRLFYHFDLNRLGNISLKKQTKDQIRFVLTTYIDENSGMVFKSKKFLNQLNKFE</sequence>
<dbReference type="InterPro" id="IPR022572">
    <property type="entry name" value="DNA_rep/recomb_RecO_N"/>
</dbReference>
<dbReference type="GO" id="GO:0006302">
    <property type="term" value="P:double-strand break repair"/>
    <property type="evidence" value="ECO:0007669"/>
    <property type="project" value="TreeGrafter"/>
</dbReference>
<evidence type="ECO:0000256" key="5">
    <source>
        <dbReference type="ARBA" id="ARBA00023204"/>
    </source>
</evidence>
<dbReference type="InterPro" id="IPR012340">
    <property type="entry name" value="NA-bd_OB-fold"/>
</dbReference>
<dbReference type="HAMAP" id="MF_00201">
    <property type="entry name" value="RecO"/>
    <property type="match status" value="1"/>
</dbReference>
<dbReference type="NCBIfam" id="TIGR00613">
    <property type="entry name" value="reco"/>
    <property type="match status" value="1"/>
</dbReference>
<name>A0A0V8JFE3_9BACL</name>